<feature type="compositionally biased region" description="Low complexity" evidence="1">
    <location>
        <begin position="89"/>
        <end position="100"/>
    </location>
</feature>
<feature type="compositionally biased region" description="Low complexity" evidence="1">
    <location>
        <begin position="379"/>
        <end position="402"/>
    </location>
</feature>
<feature type="region of interest" description="Disordered" evidence="1">
    <location>
        <begin position="1"/>
        <end position="28"/>
    </location>
</feature>
<feature type="compositionally biased region" description="Pro residues" evidence="1">
    <location>
        <begin position="566"/>
        <end position="577"/>
    </location>
</feature>
<feature type="compositionally biased region" description="Low complexity" evidence="1">
    <location>
        <begin position="288"/>
        <end position="301"/>
    </location>
</feature>
<feature type="compositionally biased region" description="Gly residues" evidence="1">
    <location>
        <begin position="403"/>
        <end position="413"/>
    </location>
</feature>
<feature type="compositionally biased region" description="Polar residues" evidence="1">
    <location>
        <begin position="73"/>
        <end position="88"/>
    </location>
</feature>
<reference evidence="2" key="1">
    <citation type="journal article" date="2021" name="Proc. Natl. Acad. Sci. U.S.A.">
        <title>Three genomes in the algal genus Volvox reveal the fate of a haploid sex-determining region after a transition to homothallism.</title>
        <authorList>
            <person name="Yamamoto K."/>
            <person name="Hamaji T."/>
            <person name="Kawai-Toyooka H."/>
            <person name="Matsuzaki R."/>
            <person name="Takahashi F."/>
            <person name="Nishimura Y."/>
            <person name="Kawachi M."/>
            <person name="Noguchi H."/>
            <person name="Minakuchi Y."/>
            <person name="Umen J.G."/>
            <person name="Toyoda A."/>
            <person name="Nozaki H."/>
        </authorList>
    </citation>
    <scope>NUCLEOTIDE SEQUENCE</scope>
    <source>
        <strain evidence="2">NIES-3785</strain>
    </source>
</reference>
<feature type="region of interest" description="Disordered" evidence="1">
    <location>
        <begin position="515"/>
        <end position="578"/>
    </location>
</feature>
<accession>A0A8J4LUS0</accession>
<feature type="compositionally biased region" description="Basic and acidic residues" evidence="1">
    <location>
        <begin position="306"/>
        <end position="317"/>
    </location>
</feature>
<feature type="compositionally biased region" description="Low complexity" evidence="1">
    <location>
        <begin position="205"/>
        <end position="224"/>
    </location>
</feature>
<feature type="region of interest" description="Disordered" evidence="1">
    <location>
        <begin position="288"/>
        <end position="475"/>
    </location>
</feature>
<feature type="compositionally biased region" description="Low complexity" evidence="1">
    <location>
        <begin position="9"/>
        <end position="28"/>
    </location>
</feature>
<feature type="region of interest" description="Disordered" evidence="1">
    <location>
        <begin position="42"/>
        <end position="100"/>
    </location>
</feature>
<proteinExistence type="predicted"/>
<dbReference type="AlphaFoldDB" id="A0A8J4LUS0"/>
<dbReference type="Proteomes" id="UP000722791">
    <property type="component" value="Unassembled WGS sequence"/>
</dbReference>
<organism evidence="2 3">
    <name type="scientific">Volvox reticuliferus</name>
    <dbReference type="NCBI Taxonomy" id="1737510"/>
    <lineage>
        <taxon>Eukaryota</taxon>
        <taxon>Viridiplantae</taxon>
        <taxon>Chlorophyta</taxon>
        <taxon>core chlorophytes</taxon>
        <taxon>Chlorophyceae</taxon>
        <taxon>CS clade</taxon>
        <taxon>Chlamydomonadales</taxon>
        <taxon>Volvocaceae</taxon>
        <taxon>Volvox</taxon>
    </lineage>
</organism>
<protein>
    <submittedName>
        <fullName evidence="2">Uncharacterized protein</fullName>
    </submittedName>
</protein>
<evidence type="ECO:0000256" key="1">
    <source>
        <dbReference type="SAM" id="MobiDB-lite"/>
    </source>
</evidence>
<feature type="region of interest" description="Disordered" evidence="1">
    <location>
        <begin position="205"/>
        <end position="231"/>
    </location>
</feature>
<name>A0A8J4LUS0_9CHLO</name>
<evidence type="ECO:0000313" key="3">
    <source>
        <dbReference type="Proteomes" id="UP000722791"/>
    </source>
</evidence>
<sequence length="590" mass="59177">MKQGSMPQATSERSSPERAAAAASAVPAPLVTKLSVQFEKQLERNQGGVEQEDPSIWQPAAPRLRLFSPATPRPNSATPTPTRRNSQVSTPPSSLSPTTLRPASAICCKISVPSEHDRMLATAVTSPGAAPPTTPAPSRASQILSKAQALQARTAAAAVAAAAHGPVLAFAAQTGAGMPSGPSVSVDSPPGSPLMVVRSVPRAPRPVPGGAVSAAASSSPGRAPTGVDRNCRWSMPDPILRLTFSGGSVPVTTTTMTTMTTTTMAPRRHIAAASFSDEADTAAALAARAASSDSNSPFASSCRGGAEAHQKPPDSPKHVGLGDGSGGNDGVRRMSEDFSGGGGPQSSGVAGIDAARRLLAPQPGPAGSAVGEGSGDDTGSGSETQSCRGTATGDGATALTDAGSGGGGGGGGCQSPAKFRRTSAVTTGGGTGGSGRFVTSSSVPSPFAVQSPSPAVWPWPQDAPRRASQAAEGSPVTPGFLSYFNHVSQANHSNHSNHSNHYSAPQQHLSLPLEPRSSTLGGGHIGPRASSGYGSPARPGSSASVLMTPPCPRAQRTRSCRTTILGPPPPPPPPPPYRLAVAYRAPSPAS</sequence>
<comment type="caution">
    <text evidence="2">The sequence shown here is derived from an EMBL/GenBank/DDBJ whole genome shotgun (WGS) entry which is preliminary data.</text>
</comment>
<gene>
    <name evidence="2" type="ORF">Vretimale_14498</name>
</gene>
<evidence type="ECO:0000313" key="2">
    <source>
        <dbReference type="EMBL" id="GIM10892.1"/>
    </source>
</evidence>
<dbReference type="EMBL" id="BNCQ01000036">
    <property type="protein sequence ID" value="GIM10892.1"/>
    <property type="molecule type" value="Genomic_DNA"/>
</dbReference>